<keyword evidence="2 7" id="KW-0690">Ribosome biogenesis</keyword>
<dbReference type="PANTHER" id="PTHR17039">
    <property type="entry name" value="U3 SMALL NUCLEOLAR RIBONUCLEOPROTEIN PROTEIN MPP10"/>
    <property type="match status" value="1"/>
</dbReference>
<evidence type="ECO:0000313" key="10">
    <source>
        <dbReference type="Proteomes" id="UP000289738"/>
    </source>
</evidence>
<sequence>MADSKDAGEEALRRLIATFQPSFLAPNPALSETSRAASRHLFSALRPFCPKSPLDQLLIDGFDAEQIWQQIDLQSQPLLSSLRRQVKHFAKNPEEISKLKVVPLGKKVEKEQREDWVEESDGFDEELEDDEEGEGKGGEEGMDIEDEDEEQGRESDNEEESEGEDEEEKGEDGEAGDGGIEDKFLKIDELAKYLEKEEENFEKAEEDTRGKKGADDEENTEDDDDDDEEEEEEEEESDEVSVLLGSIVSDFVLLCLHRMLSLDLAAKMQQGTWKMQGMDLFYGVFLTLEHCGWDEQFILLLRYEDFFGDKGKYSKKMKAQLHQESEGSDEEDDDMKFKKQNKGTASTHQKQLEKIHSKIEEMEKANLEPKTWTMQGEVTAAKRPKNSALEVDLDFEHNVRPAPVITEEVTASIEDMIKKRITEGNFNDVQKAPKLPSKVPREVKELDDNKSKKGLAEIYEQEYVEKEDPTSAPLSFRDEQKQQASVLFKKLGLKLDALAHFSFAPKPVIEDMSVQINVPALAMEEIAPVAVSDAAMLAPEEVFEGKGDIKEETELTKEERKRRRANKKRRFKAAAVKRMGKKVQEGALPNQMNG</sequence>
<dbReference type="GO" id="GO:0006364">
    <property type="term" value="P:rRNA processing"/>
    <property type="evidence" value="ECO:0007669"/>
    <property type="project" value="UniProtKB-KW"/>
</dbReference>
<feature type="compositionally biased region" description="Acidic residues" evidence="8">
    <location>
        <begin position="116"/>
        <end position="133"/>
    </location>
</feature>
<gene>
    <name evidence="9" type="ORF">Ahy_B01g054600</name>
</gene>
<feature type="region of interest" description="Disordered" evidence="8">
    <location>
        <begin position="109"/>
        <end position="182"/>
    </location>
</feature>
<dbReference type="STRING" id="3818.A0A445AU21"/>
<evidence type="ECO:0000256" key="6">
    <source>
        <dbReference type="ARBA" id="ARBA00029455"/>
    </source>
</evidence>
<dbReference type="PIRSF" id="PIRSF017300">
    <property type="entry name" value="snoRNP_Mpp10"/>
    <property type="match status" value="1"/>
</dbReference>
<dbReference type="GO" id="GO:0034457">
    <property type="term" value="C:Mpp10 complex"/>
    <property type="evidence" value="ECO:0007669"/>
    <property type="project" value="UniProtKB-UniRule"/>
</dbReference>
<evidence type="ECO:0000256" key="5">
    <source>
        <dbReference type="ARBA" id="ARBA00023274"/>
    </source>
</evidence>
<reference evidence="9 10" key="1">
    <citation type="submission" date="2019-01" db="EMBL/GenBank/DDBJ databases">
        <title>Sequencing of cultivated peanut Arachis hypogaea provides insights into genome evolution and oil improvement.</title>
        <authorList>
            <person name="Chen X."/>
        </authorList>
    </citation>
    <scope>NUCLEOTIDE SEQUENCE [LARGE SCALE GENOMIC DNA]</scope>
    <source>
        <strain evidence="10">cv. Fuhuasheng</strain>
        <tissue evidence="9">Leaves</tissue>
    </source>
</reference>
<dbReference type="GO" id="GO:0032040">
    <property type="term" value="C:small-subunit processome"/>
    <property type="evidence" value="ECO:0007669"/>
    <property type="project" value="TreeGrafter"/>
</dbReference>
<feature type="compositionally biased region" description="Acidic residues" evidence="8">
    <location>
        <begin position="215"/>
        <end position="239"/>
    </location>
</feature>
<dbReference type="EMBL" id="SDMP01000011">
    <property type="protein sequence ID" value="RYR29930.1"/>
    <property type="molecule type" value="Genomic_DNA"/>
</dbReference>
<feature type="compositionally biased region" description="Basic and acidic residues" evidence="8">
    <location>
        <begin position="548"/>
        <end position="559"/>
    </location>
</feature>
<evidence type="ECO:0000256" key="7">
    <source>
        <dbReference type="PIRNR" id="PIRNR017300"/>
    </source>
</evidence>
<feature type="compositionally biased region" description="Basic and acidic residues" evidence="8">
    <location>
        <begin position="198"/>
        <end position="214"/>
    </location>
</feature>
<evidence type="ECO:0000256" key="4">
    <source>
        <dbReference type="ARBA" id="ARBA00023242"/>
    </source>
</evidence>
<proteinExistence type="inferred from homology"/>
<feature type="compositionally biased region" description="Basic residues" evidence="8">
    <location>
        <begin position="560"/>
        <end position="572"/>
    </location>
</feature>
<feature type="compositionally biased region" description="Acidic residues" evidence="8">
    <location>
        <begin position="140"/>
        <end position="175"/>
    </location>
</feature>
<comment type="function">
    <text evidence="7">Involved in nucleolar processing of pre-18S ribosomal RNA.</text>
</comment>
<keyword evidence="10" id="KW-1185">Reference proteome</keyword>
<name>A0A445AU21_ARAHY</name>
<comment type="caution">
    <text evidence="9">The sequence shown here is derived from an EMBL/GenBank/DDBJ whole genome shotgun (WGS) entry which is preliminary data.</text>
</comment>
<comment type="subcellular location">
    <subcellularLocation>
        <location evidence="1 7">Nucleus</location>
        <location evidence="1 7">Nucleolus</location>
    </subcellularLocation>
</comment>
<keyword evidence="4 7" id="KW-0539">Nucleus</keyword>
<evidence type="ECO:0000313" key="9">
    <source>
        <dbReference type="EMBL" id="RYR29930.1"/>
    </source>
</evidence>
<evidence type="ECO:0000256" key="8">
    <source>
        <dbReference type="SAM" id="MobiDB-lite"/>
    </source>
</evidence>
<evidence type="ECO:0000256" key="1">
    <source>
        <dbReference type="ARBA" id="ARBA00004604"/>
    </source>
</evidence>
<dbReference type="InterPro" id="IPR012173">
    <property type="entry name" value="Mpp10"/>
</dbReference>
<feature type="region of interest" description="Disordered" evidence="8">
    <location>
        <begin position="548"/>
        <end position="594"/>
    </location>
</feature>
<dbReference type="Proteomes" id="UP000289738">
    <property type="component" value="Chromosome B01"/>
</dbReference>
<protein>
    <recommendedName>
        <fullName evidence="7">U3 small nucleolar ribonucleoprotein protein MPP10</fullName>
    </recommendedName>
</protein>
<evidence type="ECO:0000256" key="3">
    <source>
        <dbReference type="ARBA" id="ARBA00022552"/>
    </source>
</evidence>
<accession>A0A445AU21</accession>
<keyword evidence="5 7" id="KW-0687">Ribonucleoprotein</keyword>
<comment type="similarity">
    <text evidence="6 7">Belongs to the MPP10 family.</text>
</comment>
<feature type="region of interest" description="Disordered" evidence="8">
    <location>
        <begin position="198"/>
        <end position="241"/>
    </location>
</feature>
<evidence type="ECO:0000256" key="2">
    <source>
        <dbReference type="ARBA" id="ARBA00022517"/>
    </source>
</evidence>
<dbReference type="PANTHER" id="PTHR17039:SF0">
    <property type="entry name" value="U3 SMALL NUCLEOLAR RIBONUCLEOPROTEIN PROTEIN MPP10"/>
    <property type="match status" value="1"/>
</dbReference>
<dbReference type="GO" id="GO:0005732">
    <property type="term" value="C:sno(s)RNA-containing ribonucleoprotein complex"/>
    <property type="evidence" value="ECO:0007669"/>
    <property type="project" value="UniProtKB-UniRule"/>
</dbReference>
<dbReference type="Pfam" id="PF04006">
    <property type="entry name" value="Mpp10"/>
    <property type="match status" value="1"/>
</dbReference>
<dbReference type="AlphaFoldDB" id="A0A445AU21"/>
<keyword evidence="3 7" id="KW-0698">rRNA processing</keyword>
<feature type="region of interest" description="Disordered" evidence="8">
    <location>
        <begin position="318"/>
        <end position="350"/>
    </location>
</feature>
<organism evidence="9 10">
    <name type="scientific">Arachis hypogaea</name>
    <name type="common">Peanut</name>
    <dbReference type="NCBI Taxonomy" id="3818"/>
    <lineage>
        <taxon>Eukaryota</taxon>
        <taxon>Viridiplantae</taxon>
        <taxon>Streptophyta</taxon>
        <taxon>Embryophyta</taxon>
        <taxon>Tracheophyta</taxon>
        <taxon>Spermatophyta</taxon>
        <taxon>Magnoliopsida</taxon>
        <taxon>eudicotyledons</taxon>
        <taxon>Gunneridae</taxon>
        <taxon>Pentapetalae</taxon>
        <taxon>rosids</taxon>
        <taxon>fabids</taxon>
        <taxon>Fabales</taxon>
        <taxon>Fabaceae</taxon>
        <taxon>Papilionoideae</taxon>
        <taxon>50 kb inversion clade</taxon>
        <taxon>dalbergioids sensu lato</taxon>
        <taxon>Dalbergieae</taxon>
        <taxon>Pterocarpus clade</taxon>
        <taxon>Arachis</taxon>
    </lineage>
</organism>